<evidence type="ECO:0000313" key="1">
    <source>
        <dbReference type="EMBL" id="KAJ0185962.1"/>
    </source>
</evidence>
<keyword evidence="2" id="KW-1185">Reference proteome</keyword>
<name>A0A9R1UEV6_LACSA</name>
<accession>A0A9R1UEV6</accession>
<organism evidence="1 2">
    <name type="scientific">Lactuca sativa</name>
    <name type="common">Garden lettuce</name>
    <dbReference type="NCBI Taxonomy" id="4236"/>
    <lineage>
        <taxon>Eukaryota</taxon>
        <taxon>Viridiplantae</taxon>
        <taxon>Streptophyta</taxon>
        <taxon>Embryophyta</taxon>
        <taxon>Tracheophyta</taxon>
        <taxon>Spermatophyta</taxon>
        <taxon>Magnoliopsida</taxon>
        <taxon>eudicotyledons</taxon>
        <taxon>Gunneridae</taxon>
        <taxon>Pentapetalae</taxon>
        <taxon>asterids</taxon>
        <taxon>campanulids</taxon>
        <taxon>Asterales</taxon>
        <taxon>Asteraceae</taxon>
        <taxon>Cichorioideae</taxon>
        <taxon>Cichorieae</taxon>
        <taxon>Lactucinae</taxon>
        <taxon>Lactuca</taxon>
    </lineage>
</organism>
<dbReference type="PANTHER" id="PTHR33067">
    <property type="entry name" value="RNA-DIRECTED DNA POLYMERASE-RELATED"/>
    <property type="match status" value="1"/>
</dbReference>
<proteinExistence type="predicted"/>
<comment type="caution">
    <text evidence="1">The sequence shown here is derived from an EMBL/GenBank/DDBJ whole genome shotgun (WGS) entry which is preliminary data.</text>
</comment>
<dbReference type="PANTHER" id="PTHR33067:SF32">
    <property type="entry name" value="ASPARTIC PEPTIDASE DDI1-TYPE DOMAIN-CONTAINING PROTEIN"/>
    <property type="match status" value="1"/>
</dbReference>
<sequence>MIFIAQTNQKVDTNSKSVEQIGKREDSKFPSTITVNPSHSQRPIKEHQVNAIGVLRSGKKVGNKKTFKIGNLKIEKGTNYSKVGEHGMENNTMPYPSALEKPTSFPSRKHGPKLNDMWELFNQTKFNILLVKMIKECHHLCVQKQKLQAHLPNKVNLTEHVSSILSNPLLPKIKDPKAPLIFVTLGNINIKKALLGLGSSVNILPRHLYDQYDLGKLEHTEVILQLVDKSTKIP</sequence>
<reference evidence="1 2" key="1">
    <citation type="journal article" date="2017" name="Nat. Commun.">
        <title>Genome assembly with in vitro proximity ligation data and whole-genome triplication in lettuce.</title>
        <authorList>
            <person name="Reyes-Chin-Wo S."/>
            <person name="Wang Z."/>
            <person name="Yang X."/>
            <person name="Kozik A."/>
            <person name="Arikit S."/>
            <person name="Song C."/>
            <person name="Xia L."/>
            <person name="Froenicke L."/>
            <person name="Lavelle D.O."/>
            <person name="Truco M.J."/>
            <person name="Xia R."/>
            <person name="Zhu S."/>
            <person name="Xu C."/>
            <person name="Xu H."/>
            <person name="Xu X."/>
            <person name="Cox K."/>
            <person name="Korf I."/>
            <person name="Meyers B.C."/>
            <person name="Michelmore R.W."/>
        </authorList>
    </citation>
    <scope>NUCLEOTIDE SEQUENCE [LARGE SCALE GENOMIC DNA]</scope>
    <source>
        <strain evidence="2">cv. Salinas</strain>
        <tissue evidence="1">Seedlings</tissue>
    </source>
</reference>
<dbReference type="Proteomes" id="UP000235145">
    <property type="component" value="Unassembled WGS sequence"/>
</dbReference>
<gene>
    <name evidence="1" type="ORF">LSAT_V11C900463300</name>
</gene>
<evidence type="ECO:0000313" key="2">
    <source>
        <dbReference type="Proteomes" id="UP000235145"/>
    </source>
</evidence>
<dbReference type="AlphaFoldDB" id="A0A9R1UEV6"/>
<dbReference type="EMBL" id="NBSK02000009">
    <property type="protein sequence ID" value="KAJ0185962.1"/>
    <property type="molecule type" value="Genomic_DNA"/>
</dbReference>
<protein>
    <submittedName>
        <fullName evidence="1">Uncharacterized protein</fullName>
    </submittedName>
</protein>